<dbReference type="EMBL" id="CAJOBP010067164">
    <property type="protein sequence ID" value="CAF4870415.1"/>
    <property type="molecule type" value="Genomic_DNA"/>
</dbReference>
<proteinExistence type="predicted"/>
<sequence>PTAYEQIVMVSSIVQLKSRSFFDFNLGPTAYEQIVMVQQHLKK</sequence>
<protein>
    <submittedName>
        <fullName evidence="1">Uncharacterized protein</fullName>
    </submittedName>
</protein>
<gene>
    <name evidence="1" type="ORF">UJA718_LOCUS44253</name>
</gene>
<organism evidence="1 2">
    <name type="scientific">Rotaria socialis</name>
    <dbReference type="NCBI Taxonomy" id="392032"/>
    <lineage>
        <taxon>Eukaryota</taxon>
        <taxon>Metazoa</taxon>
        <taxon>Spiralia</taxon>
        <taxon>Gnathifera</taxon>
        <taxon>Rotifera</taxon>
        <taxon>Eurotatoria</taxon>
        <taxon>Bdelloidea</taxon>
        <taxon>Philodinida</taxon>
        <taxon>Philodinidae</taxon>
        <taxon>Rotaria</taxon>
    </lineage>
</organism>
<dbReference type="Proteomes" id="UP000663873">
    <property type="component" value="Unassembled WGS sequence"/>
</dbReference>
<keyword evidence="2" id="KW-1185">Reference proteome</keyword>
<feature type="non-terminal residue" evidence="1">
    <location>
        <position position="1"/>
    </location>
</feature>
<name>A0A821T6J3_9BILA</name>
<dbReference type="AlphaFoldDB" id="A0A821T6J3"/>
<comment type="caution">
    <text evidence="1">The sequence shown here is derived from an EMBL/GenBank/DDBJ whole genome shotgun (WGS) entry which is preliminary data.</text>
</comment>
<evidence type="ECO:0000313" key="1">
    <source>
        <dbReference type="EMBL" id="CAF4870415.1"/>
    </source>
</evidence>
<accession>A0A821T6J3</accession>
<reference evidence="1" key="1">
    <citation type="submission" date="2021-02" db="EMBL/GenBank/DDBJ databases">
        <authorList>
            <person name="Nowell W R."/>
        </authorList>
    </citation>
    <scope>NUCLEOTIDE SEQUENCE</scope>
</reference>
<evidence type="ECO:0000313" key="2">
    <source>
        <dbReference type="Proteomes" id="UP000663873"/>
    </source>
</evidence>